<dbReference type="Proteomes" id="UP000017836">
    <property type="component" value="Unassembled WGS sequence"/>
</dbReference>
<evidence type="ECO:0000313" key="2">
    <source>
        <dbReference type="Proteomes" id="UP000017836"/>
    </source>
</evidence>
<dbReference type="Gramene" id="ERM93809">
    <property type="protein sequence ID" value="ERM93809"/>
    <property type="gene ID" value="AMTR_s00138p00018790"/>
</dbReference>
<proteinExistence type="predicted"/>
<dbReference type="HOGENOM" id="CLU_2657797_0_0_1"/>
<organism evidence="1 2">
    <name type="scientific">Amborella trichopoda</name>
    <dbReference type="NCBI Taxonomy" id="13333"/>
    <lineage>
        <taxon>Eukaryota</taxon>
        <taxon>Viridiplantae</taxon>
        <taxon>Streptophyta</taxon>
        <taxon>Embryophyta</taxon>
        <taxon>Tracheophyta</taxon>
        <taxon>Spermatophyta</taxon>
        <taxon>Magnoliopsida</taxon>
        <taxon>Amborellales</taxon>
        <taxon>Amborellaceae</taxon>
        <taxon>Amborella</taxon>
    </lineage>
</organism>
<reference evidence="2" key="1">
    <citation type="journal article" date="2013" name="Science">
        <title>The Amborella genome and the evolution of flowering plants.</title>
        <authorList>
            <consortium name="Amborella Genome Project"/>
        </authorList>
    </citation>
    <scope>NUCLEOTIDE SEQUENCE [LARGE SCALE GENOMIC DNA]</scope>
</reference>
<name>W1NEL0_AMBTC</name>
<keyword evidence="2" id="KW-1185">Reference proteome</keyword>
<sequence>MSADSSVWNMIENLNIQRGGGRSECYLLRRRKKSRRNPDFGAVCYCLENASDANDSEISSQTVTTETIVPCIDMRP</sequence>
<dbReference type="AlphaFoldDB" id="W1NEL0"/>
<accession>W1NEL0</accession>
<dbReference type="EMBL" id="KI397561">
    <property type="protein sequence ID" value="ERM93809.1"/>
    <property type="molecule type" value="Genomic_DNA"/>
</dbReference>
<gene>
    <name evidence="1" type="ORF">AMTR_s00138p00018790</name>
</gene>
<evidence type="ECO:0000313" key="1">
    <source>
        <dbReference type="EMBL" id="ERM93809.1"/>
    </source>
</evidence>
<protein>
    <submittedName>
        <fullName evidence="1">Uncharacterized protein</fullName>
    </submittedName>
</protein>